<dbReference type="Proteomes" id="UP000556201">
    <property type="component" value="Unassembled WGS sequence"/>
</dbReference>
<evidence type="ECO:0000313" key="1">
    <source>
        <dbReference type="EMBL" id="MBB5773208.1"/>
    </source>
</evidence>
<dbReference type="RefSeq" id="WP_184280346.1">
    <property type="nucleotide sequence ID" value="NZ_JACHLJ010000008.1"/>
</dbReference>
<comment type="caution">
    <text evidence="1">The sequence shown here is derived from an EMBL/GenBank/DDBJ whole genome shotgun (WGS) entry which is preliminary data.</text>
</comment>
<evidence type="ECO:0000313" key="2">
    <source>
        <dbReference type="Proteomes" id="UP000556201"/>
    </source>
</evidence>
<sequence>MNYHHVFQFPSDNEATLEAVLRQMRTGAVTSPMGDQLLTLSSVAEAIYVRCAFGDLRPTGDVSLLVREANIASVQGWLDQHLPTNRYAWAALEHFEFFHLADVERLMEVFSGILGRPPISMPLNLWPDVFPSSDAS</sequence>
<accession>A0A7W9FX83</accession>
<proteinExistence type="predicted"/>
<reference evidence="1 2" key="1">
    <citation type="submission" date="2020-08" db="EMBL/GenBank/DDBJ databases">
        <title>Functional genomics of gut bacteria from endangered species of beetles.</title>
        <authorList>
            <person name="Carlos-Shanley C."/>
        </authorList>
    </citation>
    <scope>NUCLEOTIDE SEQUENCE [LARGE SCALE GENOMIC DNA]</scope>
    <source>
        <strain evidence="1 2">S00192</strain>
    </source>
</reference>
<organism evidence="1 2">
    <name type="scientific">Brevundimonas vesicularis</name>
    <name type="common">Pseudomonas vesicularis</name>
    <dbReference type="NCBI Taxonomy" id="41276"/>
    <lineage>
        <taxon>Bacteria</taxon>
        <taxon>Pseudomonadati</taxon>
        <taxon>Pseudomonadota</taxon>
        <taxon>Alphaproteobacteria</taxon>
        <taxon>Caulobacterales</taxon>
        <taxon>Caulobacteraceae</taxon>
        <taxon>Brevundimonas</taxon>
    </lineage>
</organism>
<protein>
    <submittedName>
        <fullName evidence="1">Uncharacterized protein</fullName>
    </submittedName>
</protein>
<dbReference type="AlphaFoldDB" id="A0A7W9FX83"/>
<dbReference type="EMBL" id="JACHLJ010000008">
    <property type="protein sequence ID" value="MBB5773208.1"/>
    <property type="molecule type" value="Genomic_DNA"/>
</dbReference>
<name>A0A7W9FX83_BREVE</name>
<gene>
    <name evidence="1" type="ORF">HNP47_003233</name>
</gene>